<feature type="region of interest" description="Disordered" evidence="1">
    <location>
        <begin position="1"/>
        <end position="25"/>
    </location>
</feature>
<dbReference type="eggNOG" id="ENOG5033421">
    <property type="taxonomic scope" value="Bacteria"/>
</dbReference>
<reference evidence="2 3" key="1">
    <citation type="journal article" date="2011" name="J. Bacteriol.">
        <title>Complete Genome Sequence of the Aerobic Marine Methanotroph Methylomonas methanica MC09.</title>
        <authorList>
            <person name="Boden R."/>
            <person name="Cunliffe M."/>
            <person name="Scanlan J."/>
            <person name="Moussard H."/>
            <person name="Kits K.D."/>
            <person name="Klotz M.G."/>
            <person name="Jetten M.S."/>
            <person name="Vuilleumier S."/>
            <person name="Han J."/>
            <person name="Peters L."/>
            <person name="Mikhailova N."/>
            <person name="Teshima H."/>
            <person name="Tapia R."/>
            <person name="Kyrpides N."/>
            <person name="Ivanova N."/>
            <person name="Pagani I."/>
            <person name="Cheng J.F."/>
            <person name="Goodwin L."/>
            <person name="Han C."/>
            <person name="Hauser L."/>
            <person name="Land M.L."/>
            <person name="Lapidus A."/>
            <person name="Lucas S."/>
            <person name="Pitluck S."/>
            <person name="Woyke T."/>
            <person name="Stein L."/>
            <person name="Murrell J.C."/>
        </authorList>
    </citation>
    <scope>NUCLEOTIDE SEQUENCE [LARGE SCALE GENOMIC DNA]</scope>
    <source>
        <strain evidence="2 3">MC09</strain>
    </source>
</reference>
<evidence type="ECO:0000313" key="3">
    <source>
        <dbReference type="Proteomes" id="UP000008888"/>
    </source>
</evidence>
<evidence type="ECO:0000313" key="2">
    <source>
        <dbReference type="EMBL" id="AEG02023.1"/>
    </source>
</evidence>
<dbReference type="RefSeq" id="WP_013820242.1">
    <property type="nucleotide sequence ID" value="NC_015572.1"/>
</dbReference>
<dbReference type="OrthoDB" id="6978460at2"/>
<dbReference type="STRING" id="857087.Metme_3662"/>
<dbReference type="KEGG" id="mmt:Metme_3662"/>
<dbReference type="Proteomes" id="UP000008888">
    <property type="component" value="Chromosome"/>
</dbReference>
<organism evidence="2 3">
    <name type="scientific">Methylomonas methanica (strain DSM 25384 / MC09)</name>
    <dbReference type="NCBI Taxonomy" id="857087"/>
    <lineage>
        <taxon>Bacteria</taxon>
        <taxon>Pseudomonadati</taxon>
        <taxon>Pseudomonadota</taxon>
        <taxon>Gammaproteobacteria</taxon>
        <taxon>Methylococcales</taxon>
        <taxon>Methylococcaceae</taxon>
        <taxon>Methylomonas</taxon>
    </lineage>
</organism>
<protein>
    <submittedName>
        <fullName evidence="2">Uncharacterized protein</fullName>
    </submittedName>
</protein>
<dbReference type="HOGENOM" id="CLU_1114763_0_0_6"/>
<keyword evidence="3" id="KW-1185">Reference proteome</keyword>
<accession>F9ZW52</accession>
<dbReference type="EMBL" id="CP002738">
    <property type="protein sequence ID" value="AEG02023.1"/>
    <property type="molecule type" value="Genomic_DNA"/>
</dbReference>
<evidence type="ECO:0000256" key="1">
    <source>
        <dbReference type="SAM" id="MobiDB-lite"/>
    </source>
</evidence>
<name>F9ZW52_METMM</name>
<reference key="2">
    <citation type="submission" date="2011-05" db="EMBL/GenBank/DDBJ databases">
        <title>Complete genome sequence of the aerobic marine methanotroph Methylomonas methanica MC09.</title>
        <authorList>
            <person name="Boden R."/>
            <person name="Cunliffe M."/>
            <person name="Scanlan J."/>
            <person name="Moussard H."/>
            <person name="Kits K.D."/>
            <person name="Klotz M."/>
            <person name="Jetten M."/>
            <person name="Vuilleumier S."/>
            <person name="Han J."/>
            <person name="Peters L."/>
            <person name="Mikhailova N."/>
            <person name="Teshima H."/>
            <person name="Tapia R."/>
            <person name="Kyrpides N."/>
            <person name="Ivanova N."/>
            <person name="Pagani I."/>
            <person name="Cheng J.-F."/>
            <person name="Goodwin L."/>
            <person name="Han C."/>
            <person name="Hauser L."/>
            <person name="Land M."/>
            <person name="Lapidus A."/>
            <person name="Lucas S."/>
            <person name="Pitluck S."/>
            <person name="Woyke T."/>
            <person name="Stein L.Y."/>
            <person name="Murrell C."/>
        </authorList>
    </citation>
    <scope>NUCLEOTIDE SEQUENCE</scope>
    <source>
        <strain>MC09</strain>
    </source>
</reference>
<gene>
    <name evidence="2" type="ordered locus">Metme_3662</name>
</gene>
<sequence length="266" mass="29819">MTGPADIPISQASTSPESSEDSSDVLKRSFAGRRVAESLQQALVGGAFSESGDGYWVLAVGADEPQSQISRIRQLDVNCRGCLNVLFPYVYQRRYVPLACAECYKVKISIDTVRELVAFAELAETLPYDYKCGSEVQRRTSSDRYSAYFYCNGLKAARAVYRDVRSAAADNALLGAIRMTIKRGCSVYETSCGPSDRYQFYPEQAELESWLLPRLRDPAISVPDRRRVKMSWLEIAYRIGDDTYRDFTHGRSLYPATVSYDPDPAD</sequence>
<proteinExistence type="predicted"/>
<dbReference type="AlphaFoldDB" id="F9ZW52"/>
<reference evidence="3" key="3">
    <citation type="submission" date="2011-05" db="EMBL/GenBank/DDBJ databases">
        <title>Complete sequence of Methylomonas methanica MC09.</title>
        <authorList>
            <consortium name="US DOE Joint Genome Institute"/>
            <person name="Lucas S."/>
            <person name="Han J."/>
            <person name="Lapidus A."/>
            <person name="Cheng J.-F."/>
            <person name="Goodwin L."/>
            <person name="Pitluck S."/>
            <person name="Peters L."/>
            <person name="Mikhailova N."/>
            <person name="Teshima H."/>
            <person name="Han C."/>
            <person name="Tapia R."/>
            <person name="Land M."/>
            <person name="Hauser L."/>
            <person name="Kyrpides N."/>
            <person name="Ivanova N."/>
            <person name="Pagani I."/>
            <person name="Stein L."/>
            <person name="Woyke T."/>
        </authorList>
    </citation>
    <scope>NUCLEOTIDE SEQUENCE [LARGE SCALE GENOMIC DNA]</scope>
    <source>
        <strain evidence="3">MC09</strain>
    </source>
</reference>